<gene>
    <name evidence="1" type="ORF">ZEAMMB73_Zm00001d006681</name>
</gene>
<protein>
    <submittedName>
        <fullName evidence="1">Uncharacterized protein</fullName>
    </submittedName>
</protein>
<name>A0A1D6EZL8_MAIZE</name>
<reference evidence="1" key="1">
    <citation type="submission" date="2015-12" db="EMBL/GenBank/DDBJ databases">
        <title>Update maize B73 reference genome by single molecule sequencing technologies.</title>
        <authorList>
            <consortium name="Maize Genome Sequencing Project"/>
            <person name="Ware D."/>
        </authorList>
    </citation>
    <scope>NUCLEOTIDE SEQUENCE [LARGE SCALE GENOMIC DNA]</scope>
    <source>
        <tissue evidence="1">Seedling</tissue>
    </source>
</reference>
<sequence>MMIIEGNYVVKVSCLSLLLLKMNFPSVILQLFATFQPLNVEQYDMICNISNELRSYAPDVRILTTYYCGECKTKYDGIFSFLDDVFSRTTQESFVSFH</sequence>
<dbReference type="AlphaFoldDB" id="A0A1D6EZL8"/>
<accession>A0A1D6EZL8</accession>
<organism evidence="1">
    <name type="scientific">Zea mays</name>
    <name type="common">Maize</name>
    <dbReference type="NCBI Taxonomy" id="4577"/>
    <lineage>
        <taxon>Eukaryota</taxon>
        <taxon>Viridiplantae</taxon>
        <taxon>Streptophyta</taxon>
        <taxon>Embryophyta</taxon>
        <taxon>Tracheophyta</taxon>
        <taxon>Spermatophyta</taxon>
        <taxon>Magnoliopsida</taxon>
        <taxon>Liliopsida</taxon>
        <taxon>Poales</taxon>
        <taxon>Poaceae</taxon>
        <taxon>PACMAD clade</taxon>
        <taxon>Panicoideae</taxon>
        <taxon>Andropogonodae</taxon>
        <taxon>Andropogoneae</taxon>
        <taxon>Tripsacinae</taxon>
        <taxon>Zea</taxon>
    </lineage>
</organism>
<proteinExistence type="predicted"/>
<dbReference type="EMBL" id="CM007648">
    <property type="protein sequence ID" value="ONM24710.1"/>
    <property type="molecule type" value="Genomic_DNA"/>
</dbReference>
<evidence type="ECO:0000313" key="1">
    <source>
        <dbReference type="EMBL" id="ONM24710.1"/>
    </source>
</evidence>